<dbReference type="GO" id="GO:0055085">
    <property type="term" value="P:transmembrane transport"/>
    <property type="evidence" value="ECO:0007669"/>
    <property type="project" value="TreeGrafter"/>
</dbReference>
<dbReference type="OrthoDB" id="5761230at2"/>
<sequence>MSQDGAAKAPRDRVQDTRGFVARALIVIGLTTLTVLLLLGAWRVQSVVFLLFLGILLAVFWRGLARPLARSTPLPMTWAVGVVIVSLTVLVGLLGWFFAPPLVTQLQLLAAAVPEALEELERTLTTTPLGRALRREMPDMTDQETVMDLLLPRLTDFAGQFVVQLFGTFAATAGVVTNLVFLFFTALFFALHPDFYRGGVVALFPKARRARLDEVLRAAGETLWFWLLGRFVAMVAVGLMVTLGLWALDMPLALLLGFLAFLLDFIPYVGPFAASVPALLLAFTVGPWTFVWVALLYTAVQQIESYLVTPVVQQRAVELPPILTLIAIFGFGGLFGLWGLLVSTPLMAVLLVFVRKLYLEDVLGDAPGEDATPPRRPILVRRRNA</sequence>
<dbReference type="PANTHER" id="PTHR21716:SF62">
    <property type="entry name" value="TRANSPORT PROTEIN YDBI-RELATED"/>
    <property type="match status" value="1"/>
</dbReference>
<dbReference type="HOGENOM" id="CLU_031275_1_0_0"/>
<evidence type="ECO:0000256" key="3">
    <source>
        <dbReference type="ARBA" id="ARBA00022692"/>
    </source>
</evidence>
<keyword evidence="5 6" id="KW-0472">Membrane</keyword>
<reference evidence="8" key="1">
    <citation type="submission" date="2010-05" db="EMBL/GenBank/DDBJ databases">
        <title>The complete genome of Truepera radiovictris DSM 17093.</title>
        <authorList>
            <consortium name="US DOE Joint Genome Institute (JGI-PGF)"/>
            <person name="Lucas S."/>
            <person name="Copeland A."/>
            <person name="Lapidus A."/>
            <person name="Glavina del Rio T."/>
            <person name="Dalin E."/>
            <person name="Tice H."/>
            <person name="Bruce D."/>
            <person name="Goodwin L."/>
            <person name="Pitluck S."/>
            <person name="Kyrpides N."/>
            <person name="Mavromatis K."/>
            <person name="Ovchinnikova G."/>
            <person name="Munk A.C."/>
            <person name="Detter J.C."/>
            <person name="Han C."/>
            <person name="Tapia R."/>
            <person name="Land M."/>
            <person name="Hauser L."/>
            <person name="Markowitz V."/>
            <person name="Cheng J.-F."/>
            <person name="Hugenholtz P."/>
            <person name="Woyke T."/>
            <person name="Wu D."/>
            <person name="Tindall B."/>
            <person name="Pomrenke H.G."/>
            <person name="Brambilla E."/>
            <person name="Klenk H.-P."/>
            <person name="Eisen J.A."/>
        </authorList>
    </citation>
    <scope>NUCLEOTIDE SEQUENCE [LARGE SCALE GENOMIC DNA]</scope>
    <source>
        <strain evidence="8">DSM 17093 / CIP 108686 / LMG 22925 / RQ-24</strain>
    </source>
</reference>
<reference evidence="7 8" key="2">
    <citation type="journal article" date="2011" name="Stand. Genomic Sci.">
        <title>Complete genome sequence of Truepera radiovictrix type strain (RQ-24).</title>
        <authorList>
            <person name="Ivanova N."/>
            <person name="Rohde C."/>
            <person name="Munk C."/>
            <person name="Nolan M."/>
            <person name="Lucas S."/>
            <person name="Del Rio T.G."/>
            <person name="Tice H."/>
            <person name="Deshpande S."/>
            <person name="Cheng J.F."/>
            <person name="Tapia R."/>
            <person name="Han C."/>
            <person name="Goodwin L."/>
            <person name="Pitluck S."/>
            <person name="Liolios K."/>
            <person name="Mavromatis K."/>
            <person name="Mikhailova N."/>
            <person name="Pati A."/>
            <person name="Chen A."/>
            <person name="Palaniappan K."/>
            <person name="Land M."/>
            <person name="Hauser L."/>
            <person name="Chang Y.J."/>
            <person name="Jeffries C.D."/>
            <person name="Brambilla E."/>
            <person name="Rohde M."/>
            <person name="Goker M."/>
            <person name="Tindall B.J."/>
            <person name="Woyke T."/>
            <person name="Bristow J."/>
            <person name="Eisen J.A."/>
            <person name="Markowitz V."/>
            <person name="Hugenholtz P."/>
            <person name="Kyrpides N.C."/>
            <person name="Klenk H.P."/>
            <person name="Lapidus A."/>
        </authorList>
    </citation>
    <scope>NUCLEOTIDE SEQUENCE [LARGE SCALE GENOMIC DNA]</scope>
    <source>
        <strain evidence="8">DSM 17093 / CIP 108686 / LMG 22925 / RQ-24</strain>
    </source>
</reference>
<dbReference type="EMBL" id="CP002049">
    <property type="protein sequence ID" value="ADI15670.1"/>
    <property type="molecule type" value="Genomic_DNA"/>
</dbReference>
<dbReference type="Proteomes" id="UP000000379">
    <property type="component" value="Chromosome"/>
</dbReference>
<evidence type="ECO:0000256" key="1">
    <source>
        <dbReference type="ARBA" id="ARBA00004141"/>
    </source>
</evidence>
<feature type="transmembrane region" description="Helical" evidence="6">
    <location>
        <begin position="77"/>
        <end position="99"/>
    </location>
</feature>
<evidence type="ECO:0000256" key="6">
    <source>
        <dbReference type="SAM" id="Phobius"/>
    </source>
</evidence>
<feature type="transmembrane region" description="Helical" evidence="6">
    <location>
        <begin position="47"/>
        <end position="65"/>
    </location>
</feature>
<evidence type="ECO:0000256" key="2">
    <source>
        <dbReference type="ARBA" id="ARBA00009773"/>
    </source>
</evidence>
<organism evidence="7 8">
    <name type="scientific">Truepera radiovictrix (strain DSM 17093 / CIP 108686 / LMG 22925 / RQ-24)</name>
    <dbReference type="NCBI Taxonomy" id="649638"/>
    <lineage>
        <taxon>Bacteria</taxon>
        <taxon>Thermotogati</taxon>
        <taxon>Deinococcota</taxon>
        <taxon>Deinococci</taxon>
        <taxon>Trueperales</taxon>
        <taxon>Trueperaceae</taxon>
        <taxon>Truepera</taxon>
    </lineage>
</organism>
<comment type="similarity">
    <text evidence="2">Belongs to the autoinducer-2 exporter (AI-2E) (TC 2.A.86) family.</text>
</comment>
<keyword evidence="8" id="KW-1185">Reference proteome</keyword>
<feature type="transmembrane region" description="Helical" evidence="6">
    <location>
        <begin position="20"/>
        <end position="41"/>
    </location>
</feature>
<dbReference type="AlphaFoldDB" id="D7CTX3"/>
<protein>
    <recommendedName>
        <fullName evidence="9">AI-2E family transporter</fullName>
    </recommendedName>
</protein>
<accession>D7CTX3</accession>
<dbReference type="STRING" id="649638.Trad_2564"/>
<comment type="subcellular location">
    <subcellularLocation>
        <location evidence="1">Membrane</location>
        <topology evidence="1">Multi-pass membrane protein</topology>
    </subcellularLocation>
</comment>
<feature type="transmembrane region" description="Helical" evidence="6">
    <location>
        <begin position="252"/>
        <end position="271"/>
    </location>
</feature>
<feature type="transmembrane region" description="Helical" evidence="6">
    <location>
        <begin position="223"/>
        <end position="246"/>
    </location>
</feature>
<feature type="transmembrane region" description="Helical" evidence="6">
    <location>
        <begin position="320"/>
        <end position="353"/>
    </location>
</feature>
<dbReference type="GO" id="GO:0016020">
    <property type="term" value="C:membrane"/>
    <property type="evidence" value="ECO:0007669"/>
    <property type="project" value="UniProtKB-SubCell"/>
</dbReference>
<keyword evidence="4 6" id="KW-1133">Transmembrane helix</keyword>
<gene>
    <name evidence="7" type="ordered locus">Trad_2564</name>
</gene>
<evidence type="ECO:0000313" key="8">
    <source>
        <dbReference type="Proteomes" id="UP000000379"/>
    </source>
</evidence>
<dbReference type="PANTHER" id="PTHR21716">
    <property type="entry name" value="TRANSMEMBRANE PROTEIN"/>
    <property type="match status" value="1"/>
</dbReference>
<dbReference type="eggNOG" id="COG0628">
    <property type="taxonomic scope" value="Bacteria"/>
</dbReference>
<evidence type="ECO:0000313" key="7">
    <source>
        <dbReference type="EMBL" id="ADI15670.1"/>
    </source>
</evidence>
<keyword evidence="3 6" id="KW-0812">Transmembrane</keyword>
<dbReference type="InterPro" id="IPR002549">
    <property type="entry name" value="AI-2E-like"/>
</dbReference>
<evidence type="ECO:0008006" key="9">
    <source>
        <dbReference type="Google" id="ProtNLM"/>
    </source>
</evidence>
<name>D7CTX3_TRURR</name>
<dbReference type="KEGG" id="tra:Trad_2564"/>
<feature type="transmembrane region" description="Helical" evidence="6">
    <location>
        <begin position="161"/>
        <end position="189"/>
    </location>
</feature>
<dbReference type="Pfam" id="PF01594">
    <property type="entry name" value="AI-2E_transport"/>
    <property type="match status" value="1"/>
</dbReference>
<evidence type="ECO:0000256" key="4">
    <source>
        <dbReference type="ARBA" id="ARBA00022989"/>
    </source>
</evidence>
<feature type="transmembrane region" description="Helical" evidence="6">
    <location>
        <begin position="278"/>
        <end position="300"/>
    </location>
</feature>
<proteinExistence type="inferred from homology"/>
<evidence type="ECO:0000256" key="5">
    <source>
        <dbReference type="ARBA" id="ARBA00023136"/>
    </source>
</evidence>
<dbReference type="RefSeq" id="WP_013179031.1">
    <property type="nucleotide sequence ID" value="NC_014221.1"/>
</dbReference>